<dbReference type="PANTHER" id="PTHR15641:SF1">
    <property type="entry name" value="ELONGATOR COMPLEX PROTEIN 5"/>
    <property type="match status" value="1"/>
</dbReference>
<proteinExistence type="inferred from homology"/>
<comment type="similarity">
    <text evidence="4">Belongs to the ELP5 family.</text>
</comment>
<keyword evidence="8" id="KW-0539">Nucleus</keyword>
<evidence type="ECO:0000256" key="9">
    <source>
        <dbReference type="SAM" id="MobiDB-lite"/>
    </source>
</evidence>
<dbReference type="CDD" id="cd19496">
    <property type="entry name" value="Elp5"/>
    <property type="match status" value="1"/>
</dbReference>
<dbReference type="EMBL" id="OE004617">
    <property type="protein sequence ID" value="CAD7461306.1"/>
    <property type="molecule type" value="Genomic_DNA"/>
</dbReference>
<keyword evidence="6" id="KW-0963">Cytoplasm</keyword>
<dbReference type="Gene3D" id="3.40.50.300">
    <property type="entry name" value="P-loop containing nucleotide triphosphate hydrolases"/>
    <property type="match status" value="1"/>
</dbReference>
<dbReference type="GO" id="GO:0000049">
    <property type="term" value="F:tRNA binding"/>
    <property type="evidence" value="ECO:0007669"/>
    <property type="project" value="TreeGrafter"/>
</dbReference>
<evidence type="ECO:0000313" key="10">
    <source>
        <dbReference type="EMBL" id="CAD7461306.1"/>
    </source>
</evidence>
<dbReference type="Pfam" id="PF10483">
    <property type="entry name" value="Elong_Iki1"/>
    <property type="match status" value="1"/>
</dbReference>
<keyword evidence="7" id="KW-0819">tRNA processing</keyword>
<protein>
    <recommendedName>
        <fullName evidence="5">Elongator complex protein 5</fullName>
    </recommendedName>
</protein>
<evidence type="ECO:0000256" key="6">
    <source>
        <dbReference type="ARBA" id="ARBA00022490"/>
    </source>
</evidence>
<dbReference type="InterPro" id="IPR027417">
    <property type="entry name" value="P-loop_NTPase"/>
</dbReference>
<evidence type="ECO:0000256" key="2">
    <source>
        <dbReference type="ARBA" id="ARBA00004496"/>
    </source>
</evidence>
<dbReference type="GO" id="GO:0005634">
    <property type="term" value="C:nucleus"/>
    <property type="evidence" value="ECO:0007669"/>
    <property type="project" value="UniProtKB-SubCell"/>
</dbReference>
<feature type="region of interest" description="Disordered" evidence="9">
    <location>
        <begin position="297"/>
        <end position="326"/>
    </location>
</feature>
<accession>A0A7R9IN28</accession>
<dbReference type="GO" id="GO:0033588">
    <property type="term" value="C:elongator holoenzyme complex"/>
    <property type="evidence" value="ECO:0007669"/>
    <property type="project" value="InterPro"/>
</dbReference>
<dbReference type="PANTHER" id="PTHR15641">
    <property type="entry name" value="ELONGATOR COMPLEX PROTEIN 5"/>
    <property type="match status" value="1"/>
</dbReference>
<evidence type="ECO:0000256" key="3">
    <source>
        <dbReference type="ARBA" id="ARBA00005043"/>
    </source>
</evidence>
<dbReference type="UniPathway" id="UPA00988"/>
<feature type="compositionally biased region" description="Acidic residues" evidence="9">
    <location>
        <begin position="310"/>
        <end position="326"/>
    </location>
</feature>
<comment type="subcellular location">
    <subcellularLocation>
        <location evidence="2">Cytoplasm</location>
    </subcellularLocation>
    <subcellularLocation>
        <location evidence="1">Nucleus</location>
    </subcellularLocation>
</comment>
<evidence type="ECO:0000256" key="7">
    <source>
        <dbReference type="ARBA" id="ARBA00022694"/>
    </source>
</evidence>
<organism evidence="10">
    <name type="scientific">Timema tahoe</name>
    <dbReference type="NCBI Taxonomy" id="61484"/>
    <lineage>
        <taxon>Eukaryota</taxon>
        <taxon>Metazoa</taxon>
        <taxon>Ecdysozoa</taxon>
        <taxon>Arthropoda</taxon>
        <taxon>Hexapoda</taxon>
        <taxon>Insecta</taxon>
        <taxon>Pterygota</taxon>
        <taxon>Neoptera</taxon>
        <taxon>Polyneoptera</taxon>
        <taxon>Phasmatodea</taxon>
        <taxon>Timematodea</taxon>
        <taxon>Timematoidea</taxon>
        <taxon>Timematidae</taxon>
        <taxon>Timema</taxon>
    </lineage>
</organism>
<reference evidence="10" key="1">
    <citation type="submission" date="2020-11" db="EMBL/GenBank/DDBJ databases">
        <authorList>
            <person name="Tran Van P."/>
        </authorList>
    </citation>
    <scope>NUCLEOTIDE SEQUENCE</scope>
</reference>
<comment type="pathway">
    <text evidence="3">tRNA modification; 5-methoxycarbonylmethyl-2-thiouridine-tRNA biosynthesis.</text>
</comment>
<evidence type="ECO:0000256" key="4">
    <source>
        <dbReference type="ARBA" id="ARBA00009567"/>
    </source>
</evidence>
<evidence type="ECO:0000256" key="8">
    <source>
        <dbReference type="ARBA" id="ARBA00023242"/>
    </source>
</evidence>
<dbReference type="GO" id="GO:0005829">
    <property type="term" value="C:cytosol"/>
    <property type="evidence" value="ECO:0007669"/>
    <property type="project" value="TreeGrafter"/>
</dbReference>
<evidence type="ECO:0000256" key="1">
    <source>
        <dbReference type="ARBA" id="ARBA00004123"/>
    </source>
</evidence>
<name>A0A7R9IN28_9NEOP</name>
<dbReference type="AlphaFoldDB" id="A0A7R9IN28"/>
<evidence type="ECO:0000256" key="5">
    <source>
        <dbReference type="ARBA" id="ARBA00020264"/>
    </source>
</evidence>
<dbReference type="GO" id="GO:0002098">
    <property type="term" value="P:tRNA wobble uridine modification"/>
    <property type="evidence" value="ECO:0007669"/>
    <property type="project" value="InterPro"/>
</dbReference>
<dbReference type="InterPro" id="IPR019519">
    <property type="entry name" value="Elp5"/>
</dbReference>
<sequence length="326" mass="36335">MVMQFFSAGGNQLANTMTVEENELNMEGSHLFLEADSTEQSGQVLLSAFIQRIVDTENNVHILCYENPIAIVKSRIYGPNIHKIQFHDAFYDHKGWFEAGDKEAKETETRNDLLTILQNVKSSSTSDNVVIIDSLSPLILNTGFYESYRQLHMLLNSAQSFFGLTVSRLVCLVHEEVLPNASSSLLQLHHLATTLLKVSPPVRDNPIVHITHVKPGGKVLSQVQYLADRQGFHVREWYMVSGDNSVTSGELTSADLIVVSRPSESLPEDLTTFKLGLGKEEKQARSRLVLPYLRVDSGGDAGGKVFYEPDAADDWDEEDPDDDLDV</sequence>
<gene>
    <name evidence="10" type="ORF">TTEB3V08_LOCUS9218</name>
</gene>